<evidence type="ECO:0000256" key="1">
    <source>
        <dbReference type="ARBA" id="ARBA00004141"/>
    </source>
</evidence>
<keyword evidence="5" id="KW-1185">Reference proteome</keyword>
<dbReference type="EMBL" id="CACTIH010007272">
    <property type="protein sequence ID" value="CAA3007304.1"/>
    <property type="molecule type" value="Genomic_DNA"/>
</dbReference>
<dbReference type="GO" id="GO:0050982">
    <property type="term" value="P:detection of mechanical stimulus"/>
    <property type="evidence" value="ECO:0007669"/>
    <property type="project" value="TreeGrafter"/>
</dbReference>
<dbReference type="Proteomes" id="UP000594638">
    <property type="component" value="Unassembled WGS sequence"/>
</dbReference>
<feature type="transmembrane region" description="Helical" evidence="3">
    <location>
        <begin position="27"/>
        <end position="47"/>
    </location>
</feature>
<name>A0A8S0TN28_OLEEU</name>
<dbReference type="GO" id="GO:0006820">
    <property type="term" value="P:monoatomic anion transport"/>
    <property type="evidence" value="ECO:0007669"/>
    <property type="project" value="TreeGrafter"/>
</dbReference>
<evidence type="ECO:0000256" key="3">
    <source>
        <dbReference type="SAM" id="Phobius"/>
    </source>
</evidence>
<comment type="caution">
    <text evidence="4">The sequence shown here is derived from an EMBL/GenBank/DDBJ whole genome shotgun (WGS) entry which is preliminary data.</text>
</comment>
<reference evidence="4 5" key="1">
    <citation type="submission" date="2019-12" db="EMBL/GenBank/DDBJ databases">
        <authorList>
            <person name="Alioto T."/>
            <person name="Alioto T."/>
            <person name="Gomez Garrido J."/>
        </authorList>
    </citation>
    <scope>NUCLEOTIDE SEQUENCE [LARGE SCALE GENOMIC DNA]</scope>
</reference>
<dbReference type="OrthoDB" id="1739271at2759"/>
<sequence length="177" mass="21287">MRMTSQEIHNRVNNRKKLRYRKVKAKVLVEWLLFLCIVGCLIVSLTVDELQHWMLWGLRIWKWYVLVLVTFSGMLVTKWLIHFVVLLIELNYLLKKKVLYFVYGLKKSVRVCIWSSLVLVTWVLLFRDGVERTRLTTKILDYITWTIASLLIGSFLWLLKTLLLKIRIKNKNKRLYC</sequence>
<protein>
    <submittedName>
        <fullName evidence="4">Mechanosensitive ion channel 10-like</fullName>
    </submittedName>
</protein>
<keyword evidence="3" id="KW-0472">Membrane</keyword>
<proteinExistence type="inferred from homology"/>
<feature type="transmembrane region" description="Helical" evidence="3">
    <location>
        <begin position="142"/>
        <end position="164"/>
    </location>
</feature>
<dbReference type="InterPro" id="IPR016688">
    <property type="entry name" value="MscS-like_plants/fungi"/>
</dbReference>
<dbReference type="Gramene" id="OE9A101852T1">
    <property type="protein sequence ID" value="OE9A101852C1"/>
    <property type="gene ID" value="OE9A101852"/>
</dbReference>
<dbReference type="PANTHER" id="PTHR31618">
    <property type="entry name" value="MECHANOSENSITIVE ION CHANNEL PROTEIN 5"/>
    <property type="match status" value="1"/>
</dbReference>
<feature type="transmembrane region" description="Helical" evidence="3">
    <location>
        <begin position="111"/>
        <end position="130"/>
    </location>
</feature>
<feature type="transmembrane region" description="Helical" evidence="3">
    <location>
        <begin position="63"/>
        <end position="90"/>
    </location>
</feature>
<dbReference type="GO" id="GO:0005886">
    <property type="term" value="C:plasma membrane"/>
    <property type="evidence" value="ECO:0007669"/>
    <property type="project" value="TreeGrafter"/>
</dbReference>
<evidence type="ECO:0000313" key="4">
    <source>
        <dbReference type="EMBL" id="CAA3007304.1"/>
    </source>
</evidence>
<evidence type="ECO:0000313" key="5">
    <source>
        <dbReference type="Proteomes" id="UP000594638"/>
    </source>
</evidence>
<comment type="similarity">
    <text evidence="2">Belongs to the MscS (TC 1.A.23) family.</text>
</comment>
<keyword evidence="3" id="KW-1133">Transmembrane helix</keyword>
<organism evidence="4 5">
    <name type="scientific">Olea europaea subsp. europaea</name>
    <dbReference type="NCBI Taxonomy" id="158383"/>
    <lineage>
        <taxon>Eukaryota</taxon>
        <taxon>Viridiplantae</taxon>
        <taxon>Streptophyta</taxon>
        <taxon>Embryophyta</taxon>
        <taxon>Tracheophyta</taxon>
        <taxon>Spermatophyta</taxon>
        <taxon>Magnoliopsida</taxon>
        <taxon>eudicotyledons</taxon>
        <taxon>Gunneridae</taxon>
        <taxon>Pentapetalae</taxon>
        <taxon>asterids</taxon>
        <taxon>lamiids</taxon>
        <taxon>Lamiales</taxon>
        <taxon>Oleaceae</taxon>
        <taxon>Oleeae</taxon>
        <taxon>Olea</taxon>
    </lineage>
</organism>
<dbReference type="AlphaFoldDB" id="A0A8S0TN28"/>
<gene>
    <name evidence="4" type="ORF">OLEA9_A101852</name>
</gene>
<accession>A0A8S0TN28</accession>
<dbReference type="PANTHER" id="PTHR31618:SF20">
    <property type="entry name" value="MECHANOSENSITIVE ION CHANNEL PROTEIN 10"/>
    <property type="match status" value="1"/>
</dbReference>
<comment type="subcellular location">
    <subcellularLocation>
        <location evidence="1">Membrane</location>
        <topology evidence="1">Multi-pass membrane protein</topology>
    </subcellularLocation>
</comment>
<keyword evidence="3" id="KW-0812">Transmembrane</keyword>
<dbReference type="GO" id="GO:0008381">
    <property type="term" value="F:mechanosensitive monoatomic ion channel activity"/>
    <property type="evidence" value="ECO:0007669"/>
    <property type="project" value="TreeGrafter"/>
</dbReference>
<evidence type="ECO:0000256" key="2">
    <source>
        <dbReference type="ARBA" id="ARBA00008017"/>
    </source>
</evidence>